<name>A0A835G2H3_SPOEX</name>
<proteinExistence type="predicted"/>
<dbReference type="AlphaFoldDB" id="A0A835G2H3"/>
<sequence>MADEIIPVAAAYIILKSKKKKERLWIRPYLNRRETLDNLSMEISIDEKLFANFTRMSKTTGDLFKSLMYLFRVSDASISVIIPEVCAALIEVLKEYIKESKEVYLMEEFLDIQLSGKHS</sequence>
<protein>
    <submittedName>
        <fullName evidence="1">Uncharacterized protein</fullName>
    </submittedName>
</protein>
<evidence type="ECO:0000313" key="2">
    <source>
        <dbReference type="Proteomes" id="UP000648187"/>
    </source>
</evidence>
<reference evidence="1" key="1">
    <citation type="submission" date="2020-08" db="EMBL/GenBank/DDBJ databases">
        <title>Spodoptera exigua strain:BAW_Kor-Di-RS1 Genome sequencing and assembly.</title>
        <authorList>
            <person name="Kim J."/>
            <person name="Nam H.Y."/>
            <person name="Kwon M."/>
            <person name="Choi J.H."/>
            <person name="Cho S.R."/>
            <person name="Kim G.-H."/>
        </authorList>
    </citation>
    <scope>NUCLEOTIDE SEQUENCE</scope>
    <source>
        <strain evidence="1">BAW_Kor-Di-RS1</strain>
        <tissue evidence="1">Whole-body</tissue>
    </source>
</reference>
<gene>
    <name evidence="1" type="ORF">HW555_013918</name>
</gene>
<dbReference type="Proteomes" id="UP000648187">
    <property type="component" value="Unassembled WGS sequence"/>
</dbReference>
<keyword evidence="2" id="KW-1185">Reference proteome</keyword>
<accession>A0A835G2H3</accession>
<organism evidence="1 2">
    <name type="scientific">Spodoptera exigua</name>
    <name type="common">Beet armyworm</name>
    <name type="synonym">Noctua fulgens</name>
    <dbReference type="NCBI Taxonomy" id="7107"/>
    <lineage>
        <taxon>Eukaryota</taxon>
        <taxon>Metazoa</taxon>
        <taxon>Ecdysozoa</taxon>
        <taxon>Arthropoda</taxon>
        <taxon>Hexapoda</taxon>
        <taxon>Insecta</taxon>
        <taxon>Pterygota</taxon>
        <taxon>Neoptera</taxon>
        <taxon>Endopterygota</taxon>
        <taxon>Lepidoptera</taxon>
        <taxon>Glossata</taxon>
        <taxon>Ditrysia</taxon>
        <taxon>Noctuoidea</taxon>
        <taxon>Noctuidae</taxon>
        <taxon>Amphipyrinae</taxon>
        <taxon>Spodoptera</taxon>
    </lineage>
</organism>
<evidence type="ECO:0000313" key="1">
    <source>
        <dbReference type="EMBL" id="KAF9405288.1"/>
    </source>
</evidence>
<dbReference type="EMBL" id="JACKWZ010000766">
    <property type="protein sequence ID" value="KAF9405288.1"/>
    <property type="molecule type" value="Genomic_DNA"/>
</dbReference>
<comment type="caution">
    <text evidence="1">The sequence shown here is derived from an EMBL/GenBank/DDBJ whole genome shotgun (WGS) entry which is preliminary data.</text>
</comment>